<evidence type="ECO:0000313" key="6">
    <source>
        <dbReference type="EMBL" id="SPW23910.1"/>
    </source>
</evidence>
<keyword evidence="4" id="KW-0804">Transcription</keyword>
<dbReference type="EMBL" id="UARK01000001">
    <property type="protein sequence ID" value="SPW23910.1"/>
    <property type="molecule type" value="Genomic_DNA"/>
</dbReference>
<dbReference type="GeneID" id="84573276"/>
<feature type="domain" description="HTH lacI-type" evidence="5">
    <location>
        <begin position="1"/>
        <end position="21"/>
    </location>
</feature>
<dbReference type="PANTHER" id="PTHR30146:SF148">
    <property type="entry name" value="HTH-TYPE TRANSCRIPTIONAL REPRESSOR PURR-RELATED"/>
    <property type="match status" value="1"/>
</dbReference>
<name>A0A6G9D9R4_9CORY</name>
<evidence type="ECO:0000256" key="3">
    <source>
        <dbReference type="ARBA" id="ARBA00023125"/>
    </source>
</evidence>
<gene>
    <name evidence="6" type="primary">rbsR</name>
    <name evidence="6" type="ORF">NCTC10254_00273</name>
</gene>
<dbReference type="InterPro" id="IPR001761">
    <property type="entry name" value="Peripla_BP/Lac1_sug-bd_dom"/>
</dbReference>
<dbReference type="Gene3D" id="3.40.50.2300">
    <property type="match status" value="2"/>
</dbReference>
<protein>
    <submittedName>
        <fullName evidence="6">LacI-family transcriptional regulator</fullName>
    </submittedName>
</protein>
<sequence>MEKAAAELKYRPNAQARALRNARTNIIGVLVPDIQNPFFSTLAASIHKAAYENGFSMLLSHTDEKPDRLNRALEMLGRQRVDGIIVVPHIQSARATLELHDSGMPIVAADRLIPHSIIPSVTADAVPGITDALMALSALPNAKIGYLAGPQDTSTGQERLNLVKEISKEMGLEPPTIFFGGYQELAGFEGTIDLLEQGVNCILASDTMMTTGAVEALREKNLKIGKHVALVGYDDTQLFRLQNPPLSVIDQNVTLIGKKAFEMLYDYITLEKAPKSMKIPSIYRGRGSTMLAP</sequence>
<dbReference type="Pfam" id="PF00532">
    <property type="entry name" value="Peripla_BP_1"/>
    <property type="match status" value="1"/>
</dbReference>
<dbReference type="RefSeq" id="WP_005523981.1">
    <property type="nucleotide sequence ID" value="NZ_CP050134.2"/>
</dbReference>
<dbReference type="AlphaFoldDB" id="A0A6G9D9R4"/>
<evidence type="ECO:0000256" key="2">
    <source>
        <dbReference type="ARBA" id="ARBA00023015"/>
    </source>
</evidence>
<evidence type="ECO:0000256" key="1">
    <source>
        <dbReference type="ARBA" id="ARBA00022491"/>
    </source>
</evidence>
<dbReference type="Proteomes" id="UP000249886">
    <property type="component" value="Unassembled WGS sequence"/>
</dbReference>
<comment type="caution">
    <text evidence="6">The sequence shown here is derived from an EMBL/GenBank/DDBJ whole genome shotgun (WGS) entry which is preliminary data.</text>
</comment>
<dbReference type="GO" id="GO:0003700">
    <property type="term" value="F:DNA-binding transcription factor activity"/>
    <property type="evidence" value="ECO:0007669"/>
    <property type="project" value="TreeGrafter"/>
</dbReference>
<dbReference type="SUPFAM" id="SSF53822">
    <property type="entry name" value="Periplasmic binding protein-like I"/>
    <property type="match status" value="1"/>
</dbReference>
<evidence type="ECO:0000313" key="7">
    <source>
        <dbReference type="Proteomes" id="UP000249886"/>
    </source>
</evidence>
<keyword evidence="3" id="KW-0238">DNA-binding</keyword>
<organism evidence="6 7">
    <name type="scientific">Corynebacterium matruchotii</name>
    <dbReference type="NCBI Taxonomy" id="43768"/>
    <lineage>
        <taxon>Bacteria</taxon>
        <taxon>Bacillati</taxon>
        <taxon>Actinomycetota</taxon>
        <taxon>Actinomycetes</taxon>
        <taxon>Mycobacteriales</taxon>
        <taxon>Corynebacteriaceae</taxon>
        <taxon>Corynebacterium</taxon>
    </lineage>
</organism>
<evidence type="ECO:0000259" key="5">
    <source>
        <dbReference type="PROSITE" id="PS50932"/>
    </source>
</evidence>
<keyword evidence="1" id="KW-0678">Repressor</keyword>
<dbReference type="InterPro" id="IPR000843">
    <property type="entry name" value="HTH_LacI"/>
</dbReference>
<proteinExistence type="predicted"/>
<dbReference type="PANTHER" id="PTHR30146">
    <property type="entry name" value="LACI-RELATED TRANSCRIPTIONAL REPRESSOR"/>
    <property type="match status" value="1"/>
</dbReference>
<accession>A0A6G9D9R4</accession>
<keyword evidence="2" id="KW-0805">Transcription regulation</keyword>
<dbReference type="SMART" id="SM00354">
    <property type="entry name" value="HTH_LACI"/>
    <property type="match status" value="1"/>
</dbReference>
<dbReference type="InterPro" id="IPR028082">
    <property type="entry name" value="Peripla_BP_I"/>
</dbReference>
<dbReference type="PROSITE" id="PS50932">
    <property type="entry name" value="HTH_LACI_2"/>
    <property type="match status" value="1"/>
</dbReference>
<evidence type="ECO:0000256" key="4">
    <source>
        <dbReference type="ARBA" id="ARBA00023163"/>
    </source>
</evidence>
<reference evidence="6 7" key="1">
    <citation type="submission" date="2018-06" db="EMBL/GenBank/DDBJ databases">
        <authorList>
            <consortium name="Pathogen Informatics"/>
            <person name="Doyle S."/>
        </authorList>
    </citation>
    <scope>NUCLEOTIDE SEQUENCE [LARGE SCALE GENOMIC DNA]</scope>
    <source>
        <strain evidence="6 7">NCTC10254</strain>
    </source>
</reference>
<dbReference type="GO" id="GO:0000976">
    <property type="term" value="F:transcription cis-regulatory region binding"/>
    <property type="evidence" value="ECO:0007669"/>
    <property type="project" value="TreeGrafter"/>
</dbReference>